<keyword evidence="1" id="KW-0812">Transmembrane</keyword>
<gene>
    <name evidence="2" type="ordered locus">LEUM_0091</name>
</gene>
<dbReference type="GeneID" id="54763146"/>
<dbReference type="RefSeq" id="WP_011679066.1">
    <property type="nucleotide sequence ID" value="NC_008531.1"/>
</dbReference>
<evidence type="ECO:0000256" key="1">
    <source>
        <dbReference type="SAM" id="Phobius"/>
    </source>
</evidence>
<dbReference type="AlphaFoldDB" id="Q03ZX9"/>
<organism evidence="2 3">
    <name type="scientific">Leuconostoc mesenteroides subsp. mesenteroides (strain ATCC 8293 / DSM 20343 / BCRC 11652 / CCM 1803 / JCM 6124 / NCDO 523 / NBRC 100496 / NCIMB 8023 / NCTC 12954 / NRRL B-1118 / 37Y)</name>
    <dbReference type="NCBI Taxonomy" id="203120"/>
    <lineage>
        <taxon>Bacteria</taxon>
        <taxon>Bacillati</taxon>
        <taxon>Bacillota</taxon>
        <taxon>Bacilli</taxon>
        <taxon>Lactobacillales</taxon>
        <taxon>Lactobacillaceae</taxon>
        <taxon>Leuconostoc</taxon>
    </lineage>
</organism>
<reference evidence="2 3" key="1">
    <citation type="journal article" date="2006" name="Proc. Natl. Acad. Sci. U.S.A.">
        <title>Comparative genomics of the lactic acid bacteria.</title>
        <authorList>
            <person name="Makarova K."/>
            <person name="Slesarev A."/>
            <person name="Wolf Y."/>
            <person name="Sorokin A."/>
            <person name="Mirkin B."/>
            <person name="Koonin E."/>
            <person name="Pavlov A."/>
            <person name="Pavlova N."/>
            <person name="Karamychev V."/>
            <person name="Polouchine N."/>
            <person name="Shakhova V."/>
            <person name="Grigoriev I."/>
            <person name="Lou Y."/>
            <person name="Rohksar D."/>
            <person name="Lucas S."/>
            <person name="Huang K."/>
            <person name="Goodstein D.M."/>
            <person name="Hawkins T."/>
            <person name="Plengvidhya V."/>
            <person name="Welker D."/>
            <person name="Hughes J."/>
            <person name="Goh Y."/>
            <person name="Benson A."/>
            <person name="Baldwin K."/>
            <person name="Lee J.H."/>
            <person name="Diaz-Muniz I."/>
            <person name="Dosti B."/>
            <person name="Smeianov V."/>
            <person name="Wechter W."/>
            <person name="Barabote R."/>
            <person name="Lorca G."/>
            <person name="Altermann E."/>
            <person name="Barrangou R."/>
            <person name="Ganesan B."/>
            <person name="Xie Y."/>
            <person name="Rawsthorne H."/>
            <person name="Tamir D."/>
            <person name="Parker C."/>
            <person name="Breidt F."/>
            <person name="Broadbent J."/>
            <person name="Hutkins R."/>
            <person name="O'Sullivan D."/>
            <person name="Steele J."/>
            <person name="Unlu G."/>
            <person name="Saier M."/>
            <person name="Klaenhammer T."/>
            <person name="Richardson P."/>
            <person name="Kozyavkin S."/>
            <person name="Weimer B."/>
            <person name="Mills D."/>
        </authorList>
    </citation>
    <scope>NUCLEOTIDE SEQUENCE [LARGE SCALE GENOMIC DNA]</scope>
    <source>
        <strain evidence="3">ATCC 8293 / DSM 20343 / BCRC 11652 / CCM 1803 / JCM 6124 / NCDO 523 / NBRC 100496 / NCIMB 8023 / NCTC 12954 / NRRL B-1118 / 37Y</strain>
    </source>
</reference>
<feature type="transmembrane region" description="Helical" evidence="1">
    <location>
        <begin position="21"/>
        <end position="44"/>
    </location>
</feature>
<keyword evidence="3" id="KW-1185">Reference proteome</keyword>
<evidence type="ECO:0000313" key="3">
    <source>
        <dbReference type="Proteomes" id="UP000000362"/>
    </source>
</evidence>
<name>Q03ZX9_LEUMM</name>
<evidence type="ECO:0008006" key="4">
    <source>
        <dbReference type="Google" id="ProtNLM"/>
    </source>
</evidence>
<dbReference type="EnsemblBacteria" id="ABJ61243">
    <property type="protein sequence ID" value="ABJ61243"/>
    <property type="gene ID" value="LEUM_0091"/>
</dbReference>
<dbReference type="HOGENOM" id="CLU_3008869_0_0_9"/>
<proteinExistence type="predicted"/>
<dbReference type="Proteomes" id="UP000000362">
    <property type="component" value="Chromosome"/>
</dbReference>
<keyword evidence="1" id="KW-0472">Membrane</keyword>
<protein>
    <recommendedName>
        <fullName evidence="4">Class IIb bacteriocin, lactobin A/cerein 7B family</fullName>
    </recommendedName>
</protein>
<dbReference type="KEGG" id="lme:LEUM_0091"/>
<dbReference type="EMBL" id="CP000414">
    <property type="protein sequence ID" value="ABJ61243.1"/>
    <property type="molecule type" value="Genomic_DNA"/>
</dbReference>
<keyword evidence="1" id="KW-1133">Transmembrane helix</keyword>
<accession>Q03ZX9</accession>
<sequence length="56" mass="6027">MPILLSNFKKLNSEELLESEGIAPLIVAGLWIAGAVGGAFVWGYDKGYQFGKDLAK</sequence>
<evidence type="ECO:0000313" key="2">
    <source>
        <dbReference type="EMBL" id="ABJ61243.1"/>
    </source>
</evidence>